<name>A0A261QVV1_9BORD</name>
<reference evidence="2" key="1">
    <citation type="submission" date="2017-05" db="EMBL/GenBank/DDBJ databases">
        <title>Complete and WGS of Bordetella genogroups.</title>
        <authorList>
            <person name="Spilker T."/>
            <person name="Lipuma J."/>
        </authorList>
    </citation>
    <scope>NUCLEOTIDE SEQUENCE [LARGE SCALE GENOMIC DNA]</scope>
    <source>
        <strain evidence="2">AU18089</strain>
    </source>
</reference>
<evidence type="ECO:0000313" key="1">
    <source>
        <dbReference type="EMBL" id="OZI16851.1"/>
    </source>
</evidence>
<dbReference type="EMBL" id="NEVK01000008">
    <property type="protein sequence ID" value="OZI16851.1"/>
    <property type="molecule type" value="Genomic_DNA"/>
</dbReference>
<dbReference type="Proteomes" id="UP000216947">
    <property type="component" value="Unassembled WGS sequence"/>
</dbReference>
<sequence>MTAGKDADGLVLSGVRGIVLSGVRPSCYQEYENAAKPVTARVFAPSNLPNYKSLTFSRSVPLRWTTMKRHRQAGFPAGRAAP</sequence>
<keyword evidence="2" id="KW-1185">Reference proteome</keyword>
<proteinExistence type="predicted"/>
<dbReference type="AlphaFoldDB" id="A0A261QVV1"/>
<gene>
    <name evidence="1" type="ORF">CAL19_15965</name>
</gene>
<accession>A0A261QVV1</accession>
<protein>
    <submittedName>
        <fullName evidence="1">Uncharacterized protein</fullName>
    </submittedName>
</protein>
<comment type="caution">
    <text evidence="1">The sequence shown here is derived from an EMBL/GenBank/DDBJ whole genome shotgun (WGS) entry which is preliminary data.</text>
</comment>
<evidence type="ECO:0000313" key="2">
    <source>
        <dbReference type="Proteomes" id="UP000216947"/>
    </source>
</evidence>
<organism evidence="1 2">
    <name type="scientific">Bordetella genomosp. 7</name>
    <dbReference type="NCBI Taxonomy" id="1416805"/>
    <lineage>
        <taxon>Bacteria</taxon>
        <taxon>Pseudomonadati</taxon>
        <taxon>Pseudomonadota</taxon>
        <taxon>Betaproteobacteria</taxon>
        <taxon>Burkholderiales</taxon>
        <taxon>Alcaligenaceae</taxon>
        <taxon>Bordetella</taxon>
    </lineage>
</organism>